<comment type="caution">
    <text evidence="2">The sequence shown here is derived from an EMBL/GenBank/DDBJ whole genome shotgun (WGS) entry which is preliminary data.</text>
</comment>
<evidence type="ECO:0000256" key="1">
    <source>
        <dbReference type="SAM" id="MobiDB-lite"/>
    </source>
</evidence>
<organism evidence="2 3">
    <name type="scientific">Dendrobium nobile</name>
    <name type="common">Orchid</name>
    <dbReference type="NCBI Taxonomy" id="94219"/>
    <lineage>
        <taxon>Eukaryota</taxon>
        <taxon>Viridiplantae</taxon>
        <taxon>Streptophyta</taxon>
        <taxon>Embryophyta</taxon>
        <taxon>Tracheophyta</taxon>
        <taxon>Spermatophyta</taxon>
        <taxon>Magnoliopsida</taxon>
        <taxon>Liliopsida</taxon>
        <taxon>Asparagales</taxon>
        <taxon>Orchidaceae</taxon>
        <taxon>Epidendroideae</taxon>
        <taxon>Malaxideae</taxon>
        <taxon>Dendrobiinae</taxon>
        <taxon>Dendrobium</taxon>
    </lineage>
</organism>
<name>A0A8T3A4X4_DENNO</name>
<evidence type="ECO:0000313" key="2">
    <source>
        <dbReference type="EMBL" id="KAI0489212.1"/>
    </source>
</evidence>
<keyword evidence="3" id="KW-1185">Reference proteome</keyword>
<protein>
    <submittedName>
        <fullName evidence="2">Uncharacterized protein</fullName>
    </submittedName>
</protein>
<feature type="region of interest" description="Disordered" evidence="1">
    <location>
        <begin position="1"/>
        <end position="36"/>
    </location>
</feature>
<sequence>MGAGLRLGRERGTERGVGGGGEFSPGAPMPTETEREGVGMESWVIGGFGFTLELTNQRADPRREGVGANNAPRLRSGIIRLFCSSRLLPSPKLLRPSAPANTLKKSCYTASIKSHSNPLLLRGLT</sequence>
<dbReference type="AlphaFoldDB" id="A0A8T3A4X4"/>
<proteinExistence type="predicted"/>
<gene>
    <name evidence="2" type="ORF">KFK09_029054</name>
</gene>
<dbReference type="EMBL" id="JAGYWB010000019">
    <property type="protein sequence ID" value="KAI0489212.1"/>
    <property type="molecule type" value="Genomic_DNA"/>
</dbReference>
<accession>A0A8T3A4X4</accession>
<evidence type="ECO:0000313" key="3">
    <source>
        <dbReference type="Proteomes" id="UP000829196"/>
    </source>
</evidence>
<dbReference type="Proteomes" id="UP000829196">
    <property type="component" value="Unassembled WGS sequence"/>
</dbReference>
<reference evidence="2" key="1">
    <citation type="journal article" date="2022" name="Front. Genet.">
        <title>Chromosome-Scale Assembly of the Dendrobium nobile Genome Provides Insights Into the Molecular Mechanism of the Biosynthesis of the Medicinal Active Ingredient of Dendrobium.</title>
        <authorList>
            <person name="Xu Q."/>
            <person name="Niu S.-C."/>
            <person name="Li K.-L."/>
            <person name="Zheng P.-J."/>
            <person name="Zhang X.-J."/>
            <person name="Jia Y."/>
            <person name="Liu Y."/>
            <person name="Niu Y.-X."/>
            <person name="Yu L.-H."/>
            <person name="Chen D.-F."/>
            <person name="Zhang G.-Q."/>
        </authorList>
    </citation>
    <scope>NUCLEOTIDE SEQUENCE</scope>
    <source>
        <tissue evidence="2">Leaf</tissue>
    </source>
</reference>